<sequence>MAVNFQALHKETHNKIKVKPVQSVEDLATQHALGVVVQEFALAGNQYPIVFVKEKDKETFFPVAILGLEPQTNLFVSADNKWEGMYMPARYTHKPFSVIPSKEDANLFGIAINMDSEIVSEEEGQALFKEDGEETEYLASRKKSLISYVEHEQITKAFIEELTKFDLLHAQNINVKVGEQEFNLNGLFIVDEKKLSALSDEDFLSLRKRGFLGPIYAHLGSMHQVNNLIQKQAARTKAAETK</sequence>
<reference evidence="1 2" key="1">
    <citation type="submission" date="2023-10" db="EMBL/GenBank/DDBJ databases">
        <title>Psychrosphaera aquimaarina strain SW33 isolated from seawater.</title>
        <authorList>
            <person name="Bayburt H."/>
            <person name="Kim J.M."/>
            <person name="Choi B.J."/>
            <person name="Jeon C.O."/>
        </authorList>
    </citation>
    <scope>NUCLEOTIDE SEQUENCE [LARGE SCALE GENOMIC DNA]</scope>
    <source>
        <strain evidence="1 2">KCTC 52743</strain>
    </source>
</reference>
<gene>
    <name evidence="1" type="ORF">RT723_14335</name>
</gene>
<dbReference type="Pfam" id="PF07277">
    <property type="entry name" value="SapC"/>
    <property type="match status" value="1"/>
</dbReference>
<protein>
    <submittedName>
        <fullName evidence="1">SapC family protein</fullName>
    </submittedName>
</protein>
<keyword evidence="2" id="KW-1185">Reference proteome</keyword>
<proteinExistence type="predicted"/>
<dbReference type="EMBL" id="JAWCUA010000010">
    <property type="protein sequence ID" value="MDU0114149.1"/>
    <property type="molecule type" value="Genomic_DNA"/>
</dbReference>
<dbReference type="RefSeq" id="WP_216054596.1">
    <property type="nucleotide sequence ID" value="NZ_JAWCUA010000010.1"/>
</dbReference>
<name>A0ABU3R3P6_9GAMM</name>
<dbReference type="InterPro" id="IPR010836">
    <property type="entry name" value="SapC"/>
</dbReference>
<evidence type="ECO:0000313" key="1">
    <source>
        <dbReference type="EMBL" id="MDU0114149.1"/>
    </source>
</evidence>
<organism evidence="1 2">
    <name type="scientific">Psychrosphaera aquimarina</name>
    <dbReference type="NCBI Taxonomy" id="2044854"/>
    <lineage>
        <taxon>Bacteria</taxon>
        <taxon>Pseudomonadati</taxon>
        <taxon>Pseudomonadota</taxon>
        <taxon>Gammaproteobacteria</taxon>
        <taxon>Alteromonadales</taxon>
        <taxon>Pseudoalteromonadaceae</taxon>
        <taxon>Psychrosphaera</taxon>
    </lineage>
</organism>
<accession>A0ABU3R3P6</accession>
<evidence type="ECO:0000313" key="2">
    <source>
        <dbReference type="Proteomes" id="UP001257914"/>
    </source>
</evidence>
<dbReference type="Proteomes" id="UP001257914">
    <property type="component" value="Unassembled WGS sequence"/>
</dbReference>
<comment type="caution">
    <text evidence="1">The sequence shown here is derived from an EMBL/GenBank/DDBJ whole genome shotgun (WGS) entry which is preliminary data.</text>
</comment>